<sequence length="172" mass="19329">MYRPKASFCGDTLRAWNPSQNHLDQTVEIFVSFTAVNDLEPNLEHAVLILTEIMTDTFDAVYCFTEIQSEAKKIGTEVITEVLDKVSYHAVDVHQWAAAISNKCLKELKNIANGAAGFKFIVNCAILQKRNTGFHQTNSCFWDAQRDGSVVVRWENTTMACIVTIYCVSLQS</sequence>
<organism evidence="1">
    <name type="scientific">Albugo laibachii Nc14</name>
    <dbReference type="NCBI Taxonomy" id="890382"/>
    <lineage>
        <taxon>Eukaryota</taxon>
        <taxon>Sar</taxon>
        <taxon>Stramenopiles</taxon>
        <taxon>Oomycota</taxon>
        <taxon>Peronosporomycetes</taxon>
        <taxon>Albuginales</taxon>
        <taxon>Albuginaceae</taxon>
        <taxon>Albugo</taxon>
    </lineage>
</organism>
<reference evidence="1" key="1">
    <citation type="journal article" date="2011" name="PLoS Biol.">
        <title>Gene gain and loss during evolution of obligate parasitism in the white rust pathogen of Arabidopsis thaliana.</title>
        <authorList>
            <person name="Kemen E."/>
            <person name="Gardiner A."/>
            <person name="Schultz-Larsen T."/>
            <person name="Kemen A.C."/>
            <person name="Balmuth A.L."/>
            <person name="Robert-Seilaniantz A."/>
            <person name="Bailey K."/>
            <person name="Holub E."/>
            <person name="Studholme D.J."/>
            <person name="Maclean D."/>
            <person name="Jones J.D."/>
        </authorList>
    </citation>
    <scope>NUCLEOTIDE SEQUENCE</scope>
</reference>
<dbReference type="Gene3D" id="3.30.1140.40">
    <property type="entry name" value="Tctex-1"/>
    <property type="match status" value="1"/>
</dbReference>
<dbReference type="PANTHER" id="PTHR21255:SF4">
    <property type="entry name" value="DYNEIN LIGHT CHAIN TCTEX-TYPE"/>
    <property type="match status" value="1"/>
</dbReference>
<dbReference type="InterPro" id="IPR005334">
    <property type="entry name" value="Tctex-1-like"/>
</dbReference>
<dbReference type="HOGENOM" id="CLU_1558061_0_0_1"/>
<dbReference type="EMBL" id="FR824055">
    <property type="protein sequence ID" value="CCA15282.1"/>
    <property type="molecule type" value="Genomic_DNA"/>
</dbReference>
<dbReference type="CDD" id="cd21455">
    <property type="entry name" value="DLC-like_DYNLT1_DYNLT3"/>
    <property type="match status" value="1"/>
</dbReference>
<gene>
    <name evidence="1" type="primary">AlNc14C10G1243</name>
    <name evidence="1" type="ORF">ALNC14_014250</name>
</gene>
<dbReference type="GO" id="GO:0005737">
    <property type="term" value="C:cytoplasm"/>
    <property type="evidence" value="ECO:0007669"/>
    <property type="project" value="TreeGrafter"/>
</dbReference>
<dbReference type="Pfam" id="PF03645">
    <property type="entry name" value="Tctex-1"/>
    <property type="match status" value="1"/>
</dbReference>
<proteinExistence type="predicted"/>
<dbReference type="GO" id="GO:0045505">
    <property type="term" value="F:dynein intermediate chain binding"/>
    <property type="evidence" value="ECO:0007669"/>
    <property type="project" value="TreeGrafter"/>
</dbReference>
<protein>
    <submittedName>
        <fullName evidence="1">Uncharacterized protein AlNc14C10G1243</fullName>
    </submittedName>
</protein>
<dbReference type="InterPro" id="IPR038586">
    <property type="entry name" value="Tctex-1-like_sf"/>
</dbReference>
<name>F0W2J6_9STRA</name>
<reference evidence="1" key="2">
    <citation type="submission" date="2011-02" db="EMBL/GenBank/DDBJ databases">
        <authorList>
            <person name="MacLean D."/>
        </authorList>
    </citation>
    <scope>NUCLEOTIDE SEQUENCE</scope>
</reference>
<dbReference type="PANTHER" id="PTHR21255">
    <property type="entry name" value="T-COMPLEX-ASSOCIATED-TESTIS-EXPRESSED 1/ DYNEIN LIGHT CHAIN"/>
    <property type="match status" value="1"/>
</dbReference>
<dbReference type="GO" id="GO:0005868">
    <property type="term" value="C:cytoplasmic dynein complex"/>
    <property type="evidence" value="ECO:0007669"/>
    <property type="project" value="TreeGrafter"/>
</dbReference>
<dbReference type="AlphaFoldDB" id="F0W2J6"/>
<evidence type="ECO:0000313" key="1">
    <source>
        <dbReference type="EMBL" id="CCA15282.1"/>
    </source>
</evidence>
<accession>F0W2J6</accession>
<dbReference type="GO" id="GO:0007018">
    <property type="term" value="P:microtubule-based movement"/>
    <property type="evidence" value="ECO:0007669"/>
    <property type="project" value="TreeGrafter"/>
</dbReference>